<reference evidence="9" key="1">
    <citation type="journal article" date="2013" name="Nature">
        <title>Pan genome of the phytoplankton Emiliania underpins its global distribution.</title>
        <authorList>
            <person name="Read B.A."/>
            <person name="Kegel J."/>
            <person name="Klute M.J."/>
            <person name="Kuo A."/>
            <person name="Lefebvre S.C."/>
            <person name="Maumus F."/>
            <person name="Mayer C."/>
            <person name="Miller J."/>
            <person name="Monier A."/>
            <person name="Salamov A."/>
            <person name="Young J."/>
            <person name="Aguilar M."/>
            <person name="Claverie J.M."/>
            <person name="Frickenhaus S."/>
            <person name="Gonzalez K."/>
            <person name="Herman E.K."/>
            <person name="Lin Y.C."/>
            <person name="Napier J."/>
            <person name="Ogata H."/>
            <person name="Sarno A.F."/>
            <person name="Shmutz J."/>
            <person name="Schroeder D."/>
            <person name="de Vargas C."/>
            <person name="Verret F."/>
            <person name="von Dassow P."/>
            <person name="Valentin K."/>
            <person name="Van de Peer Y."/>
            <person name="Wheeler G."/>
            <person name="Dacks J.B."/>
            <person name="Delwiche C.F."/>
            <person name="Dyhrman S.T."/>
            <person name="Glockner G."/>
            <person name="John U."/>
            <person name="Richards T."/>
            <person name="Worden A.Z."/>
            <person name="Zhang X."/>
            <person name="Grigoriev I.V."/>
            <person name="Allen A.E."/>
            <person name="Bidle K."/>
            <person name="Borodovsky M."/>
            <person name="Bowler C."/>
            <person name="Brownlee C."/>
            <person name="Cock J.M."/>
            <person name="Elias M."/>
            <person name="Gladyshev V.N."/>
            <person name="Groth M."/>
            <person name="Guda C."/>
            <person name="Hadaegh A."/>
            <person name="Iglesias-Rodriguez M.D."/>
            <person name="Jenkins J."/>
            <person name="Jones B.M."/>
            <person name="Lawson T."/>
            <person name="Leese F."/>
            <person name="Lindquist E."/>
            <person name="Lobanov A."/>
            <person name="Lomsadze A."/>
            <person name="Malik S.B."/>
            <person name="Marsh M.E."/>
            <person name="Mackinder L."/>
            <person name="Mock T."/>
            <person name="Mueller-Roeber B."/>
            <person name="Pagarete A."/>
            <person name="Parker M."/>
            <person name="Probert I."/>
            <person name="Quesneville H."/>
            <person name="Raines C."/>
            <person name="Rensing S.A."/>
            <person name="Riano-Pachon D.M."/>
            <person name="Richier S."/>
            <person name="Rokitta S."/>
            <person name="Shiraiwa Y."/>
            <person name="Soanes D.M."/>
            <person name="van der Giezen M."/>
            <person name="Wahlund T.M."/>
            <person name="Williams B."/>
            <person name="Wilson W."/>
            <person name="Wolfe G."/>
            <person name="Wurch L.L."/>
        </authorList>
    </citation>
    <scope>NUCLEOTIDE SEQUENCE</scope>
</reference>
<evidence type="ECO:0000256" key="4">
    <source>
        <dbReference type="SAM" id="MobiDB-lite"/>
    </source>
</evidence>
<dbReference type="PaxDb" id="2903-EOD10839"/>
<dbReference type="HOGENOM" id="CLU_229710_0_0_1"/>
<feature type="transmembrane region" description="Helical" evidence="5">
    <location>
        <begin position="1718"/>
        <end position="1738"/>
    </location>
</feature>
<keyword evidence="5" id="KW-1133">Transmembrane helix</keyword>
<protein>
    <recommendedName>
        <fullName evidence="10">Glycosyltransferase 2-like domain-containing protein</fullName>
    </recommendedName>
</protein>
<name>A0A0D3IHV4_EMIH1</name>
<feature type="transmembrane region" description="Helical" evidence="5">
    <location>
        <begin position="1783"/>
        <end position="1804"/>
    </location>
</feature>
<feature type="transmembrane region" description="Helical" evidence="5">
    <location>
        <begin position="1934"/>
        <end position="1960"/>
    </location>
</feature>
<keyword evidence="9" id="KW-1185">Reference proteome</keyword>
<dbReference type="Pfam" id="PF13676">
    <property type="entry name" value="TIR_2"/>
    <property type="match status" value="1"/>
</dbReference>
<dbReference type="EnsemblProtists" id="EOD10839">
    <property type="protein sequence ID" value="EOD10839"/>
    <property type="gene ID" value="EMIHUDRAFT_215075"/>
</dbReference>
<accession>A0A0D3IHV4</accession>
<evidence type="ECO:0000256" key="2">
    <source>
        <dbReference type="PIRSR" id="PIRSR637359-1"/>
    </source>
</evidence>
<dbReference type="Proteomes" id="UP000013827">
    <property type="component" value="Unassembled WGS sequence"/>
</dbReference>
<dbReference type="GeneID" id="17257041"/>
<dbReference type="eggNOG" id="ENOG502QSG1">
    <property type="taxonomic scope" value="Eukaryota"/>
</dbReference>
<evidence type="ECO:0000256" key="5">
    <source>
        <dbReference type="SAM" id="Phobius"/>
    </source>
</evidence>
<keyword evidence="5" id="KW-0812">Transmembrane</keyword>
<dbReference type="PANTHER" id="PTHR10605">
    <property type="entry name" value="HEPARAN SULFATE SULFOTRANSFERASE"/>
    <property type="match status" value="1"/>
</dbReference>
<dbReference type="InterPro" id="IPR011050">
    <property type="entry name" value="Pectin_lyase_fold/virulence"/>
</dbReference>
<evidence type="ECO:0000313" key="9">
    <source>
        <dbReference type="Proteomes" id="UP000013827"/>
    </source>
</evidence>
<feature type="transmembrane region" description="Helical" evidence="5">
    <location>
        <begin position="1866"/>
        <end position="1883"/>
    </location>
</feature>
<dbReference type="Pfam" id="PF00535">
    <property type="entry name" value="Glycos_transf_2"/>
    <property type="match status" value="1"/>
</dbReference>
<proteinExistence type="predicted"/>
<dbReference type="GO" id="GO:0007165">
    <property type="term" value="P:signal transduction"/>
    <property type="evidence" value="ECO:0007669"/>
    <property type="project" value="InterPro"/>
</dbReference>
<evidence type="ECO:0000313" key="8">
    <source>
        <dbReference type="EnsemblProtists" id="EOD10839"/>
    </source>
</evidence>
<dbReference type="InterPro" id="IPR029044">
    <property type="entry name" value="Nucleotide-diphossugar_trans"/>
</dbReference>
<evidence type="ECO:0000259" key="7">
    <source>
        <dbReference type="Pfam" id="PF13676"/>
    </source>
</evidence>
<feature type="active site" description="For sulfotransferase activity" evidence="2">
    <location>
        <position position="578"/>
    </location>
</feature>
<dbReference type="Gene3D" id="3.40.50.300">
    <property type="entry name" value="P-loop containing nucleotide triphosphate hydrolases"/>
    <property type="match status" value="1"/>
</dbReference>
<dbReference type="InterPro" id="IPR027417">
    <property type="entry name" value="P-loop_NTPase"/>
</dbReference>
<feature type="domain" description="TIR" evidence="7">
    <location>
        <begin position="1993"/>
        <end position="2075"/>
    </location>
</feature>
<feature type="transmembrane region" description="Helical" evidence="5">
    <location>
        <begin position="1892"/>
        <end position="1914"/>
    </location>
</feature>
<feature type="binding site" evidence="3">
    <location>
        <position position="684"/>
    </location>
    <ligand>
        <name>3'-phosphoadenylyl sulfate</name>
        <dbReference type="ChEBI" id="CHEBI:58339"/>
    </ligand>
</feature>
<sequence>MFSPSKLDDCHGAWYVRVNSTNIMSENGMIVVGSVPARDGRIKACDKNDVVKGVPEAKSGAEASLDESTLKKDPAAEKDPDADAVDSGKATAMFSAHEPSPNAVFWPKLARPTDPPTAGVTEKAPALKPDTEDAPAFKPVTGGGEPPPPSIKEFPAETPAPAGDADWAVSAAKQFPAETPAPAGIDEWKTPSPLCKIERKGNLNERTEHATPIGGKNPNGFAALVGTDGNEGMIHGKAPRGANVMPEGSVSAGGWFCWPKSCWPGLLCFFALVAIGASGAALVYSSYVSGGVALLNSISDATLPPAEIARDLAAINARFLSGRPADDLRDVGLIVRHANPGVPWLTGEGKPGLSDRMSGSIINARLPYTFSNSAVGIILNPAHLTSGATPCACAGDCGSYRFGKGKSLLEQCEARDSPGRPHHYRDLAAMLKAHESSLQWRETCVVNTVNTARDRNGCRYNEVLLDAVAVGDALPSVVEAVFLPINAGPVDRVEGSPAQARHVRDTFARAFGMQLPLLTFDVRAAQEGRAPFAMMDLDWGPEGAAAKEEDGADATDAPGPLCVAGRQLPELFLLGAQKCGTTSLARQLVQHGVRLSHSFDDGIAYSDGKEPHFFNTPERYARGIEYYASIFPPCGRDVITMDATPDYLLDNSSLGRLASMYGSARLERTTFAVLLCEPLQRAQSAFYHMKSYPVAGIATPSSATFSDFVKDDADDPHPLWAHGQYGPQLDGILAQLGQIAIVPTAWYLAAAGPTITGLLSLVQRRSGKRSQRPPLETLQGEARHENAGKHPLLATEITSPVERQSLSKLFQPSNERVYELAYGEDPRVSLLPHVSRPSTRFLEPSYTELVSIVVLVTPDRAGYLKLALEQVRRQTYPRLEVVVVNDLGDDISAGEPGAGAESGPGAVGPIAAVLGRFPDLDVTYRHVETGSSVGYKRNVACSLAQGSVIVTWDSDDLYSDTRVATQVAPILGGKYDASVLRFRIYAWVGTNSLEYYENPLGGPNMGTLTFRRSLWADGAGYPEVDIGEDIGFLDGALQECACSTILPGTEGVYTRHLGGRNTWGWNNASAGVGPNGQRMRRIDRPAFLPDEIDGECIRAEQSMAPRGDRARTLLKYAGSRRNLALMQFGDLEASSSMLPARCLASESAARGSCPVETKRRELRRLLVDGAVAEAPPSVVTGGDQSMRTTDAQFFSSATITASFPRVTSCDDHFIVLSSSDSFSWTWGSESTAIKFVWDCATKYVYWPSSSTSAPCDVYGDINIGITINDGSVTFTDDVSCGSLTQSGISLPDNPLYLYVGADCDSCTTQWYELSVSAGVASPSSPPSPPISPFPTGFVAAASEAKLRSLITEAAASQADRGGVVYAWDSGAVSITGSAVTGCSAGTYGGVVYASFSGAVSLIGSTVSGCSAGEGGGVVYAYDNSGAVSISGSTVSGCSAGTDGGVVWAYKNSGAVSISGSNLTSCSAQYGGVVKASSSGAVSIIDSDVSDCSADGGGVVYAYDNSGAVSISGSTVSGCSAGTDGGVVWARDNREPLSIASVDFIDNSASSSGSVLYLRSQPSSISDASFTGNDGITIQTLNSLIDWDCRLGSWMPAEGAFKGNFRAPERAARIESAVGLQPKFKVVVSFYQVSSTLGLVYGVRLDEHFTRWLDVLKLFSLDLFGVAIPGRCIGAMSTRLLVAGTWPYAAVAFVSLAIVAAAAVLNNKQAFDRQLLGRVLYWAIFIFYLVLPSVSRSIFSARLCESFRYDDATGQRISFLLADPSLTCDAGPTWEDEASGLAPYFWAFFALWPVLVPLGFLALLLRVRKPVAAQRATPLSRATSFLWRDYSASFLFWEVLDLVRKIFLTSMVLFIDQEYGSRKLLRTVFAAIVSAMFLTLLALARPYRRSDDLCLACIANLLLTCCFASGVVIQLCDSTAYEDMCYDLVGYKTSRGATTFVVVLTAVMLAISLAVIVVLAVSASRAKTMRLVSSKREPMRDGITLAEGQQWHLFLSHVWSTGQDAVAVIKNELQQFLPGCEIFLDIDDLKNIGELEAYIRRSQVVLCFLSRGYLRSTNCLREVRAALEMTKPLVLVHEADPDKGGGTLAELRSECPEELRAAIFDAGWPMAVWHRIEAFQHVSLKVIAEALLLKTPKYAGENELPLCIPGEVRAVDLAFPKPVVLWASTLNAGARDLGDAVAAAVAGGVSITDATPSRLSSLPRSSDSGDEEATHMLLYLNRSTWVGDGAEALAEQVRAARRARLPIAMAHENDAVRSGCIFGHFFEVTPRDLIADGLYHDLAVGCHSGPHRQVSLALLAQALGATKQTAQSRMRQVTALALTLRGSSSMTEPSNGDDVVEASATQTV</sequence>
<dbReference type="InterPro" id="IPR035897">
    <property type="entry name" value="Toll_tir_struct_dom_sf"/>
</dbReference>
<dbReference type="PANTHER" id="PTHR10605:SF56">
    <property type="entry name" value="BIFUNCTIONAL HEPARAN SULFATE N-DEACETYLASE_N-SULFOTRANSFERASE"/>
    <property type="match status" value="1"/>
</dbReference>
<reference evidence="8" key="2">
    <citation type="submission" date="2024-10" db="UniProtKB">
        <authorList>
            <consortium name="EnsemblProtists"/>
        </authorList>
    </citation>
    <scope>IDENTIFICATION</scope>
</reference>
<organism evidence="8 9">
    <name type="scientific">Emiliania huxleyi (strain CCMP1516)</name>
    <dbReference type="NCBI Taxonomy" id="280463"/>
    <lineage>
        <taxon>Eukaryota</taxon>
        <taxon>Haptista</taxon>
        <taxon>Haptophyta</taxon>
        <taxon>Prymnesiophyceae</taxon>
        <taxon>Isochrysidales</taxon>
        <taxon>Noelaerhabdaceae</taxon>
        <taxon>Emiliania</taxon>
    </lineage>
</organism>
<feature type="domain" description="Glycosyltransferase 2-like" evidence="6">
    <location>
        <begin position="853"/>
        <end position="991"/>
    </location>
</feature>
<feature type="compositionally biased region" description="Basic and acidic residues" evidence="4">
    <location>
        <begin position="68"/>
        <end position="81"/>
    </location>
</feature>
<dbReference type="KEGG" id="ehx:EMIHUDRAFT_215075"/>
<dbReference type="Gene3D" id="3.90.550.10">
    <property type="entry name" value="Spore Coat Polysaccharide Biosynthesis Protein SpsA, Chain A"/>
    <property type="match status" value="1"/>
</dbReference>
<feature type="region of interest" description="Disordered" evidence="4">
    <location>
        <begin position="2326"/>
        <end position="2347"/>
    </location>
</feature>
<dbReference type="InterPro" id="IPR001173">
    <property type="entry name" value="Glyco_trans_2-like"/>
</dbReference>
<evidence type="ECO:0008006" key="10">
    <source>
        <dbReference type="Google" id="ProtNLM"/>
    </source>
</evidence>
<dbReference type="SUPFAM" id="SSF52200">
    <property type="entry name" value="Toll/Interleukin receptor TIR domain"/>
    <property type="match status" value="1"/>
</dbReference>
<feature type="region of interest" description="Disordered" evidence="4">
    <location>
        <begin position="766"/>
        <end position="791"/>
    </location>
</feature>
<dbReference type="RefSeq" id="XP_005763268.1">
    <property type="nucleotide sequence ID" value="XM_005763211.1"/>
</dbReference>
<dbReference type="SUPFAM" id="SSF51126">
    <property type="entry name" value="Pectin lyase-like"/>
    <property type="match status" value="1"/>
</dbReference>
<feature type="transmembrane region" description="Helical" evidence="5">
    <location>
        <begin position="1685"/>
        <end position="1706"/>
    </location>
</feature>
<dbReference type="Gene3D" id="3.40.50.10140">
    <property type="entry name" value="Toll/interleukin-1 receptor homology (TIR) domain"/>
    <property type="match status" value="1"/>
</dbReference>
<keyword evidence="1" id="KW-0808">Transferase</keyword>
<dbReference type="SUPFAM" id="SSF53448">
    <property type="entry name" value="Nucleotide-diphospho-sugar transferases"/>
    <property type="match status" value="1"/>
</dbReference>
<feature type="region of interest" description="Disordered" evidence="4">
    <location>
        <begin position="111"/>
        <end position="163"/>
    </location>
</feature>
<feature type="region of interest" description="Disordered" evidence="4">
    <location>
        <begin position="55"/>
        <end position="86"/>
    </location>
</feature>
<dbReference type="InterPro" id="IPR000157">
    <property type="entry name" value="TIR_dom"/>
</dbReference>
<dbReference type="CDD" id="cd00761">
    <property type="entry name" value="Glyco_tranf_GTA_type"/>
    <property type="match status" value="1"/>
</dbReference>
<evidence type="ECO:0000256" key="3">
    <source>
        <dbReference type="PIRSR" id="PIRSR637359-2"/>
    </source>
</evidence>
<evidence type="ECO:0000256" key="1">
    <source>
        <dbReference type="ARBA" id="ARBA00022679"/>
    </source>
</evidence>
<dbReference type="GO" id="GO:0008146">
    <property type="term" value="F:sulfotransferase activity"/>
    <property type="evidence" value="ECO:0007669"/>
    <property type="project" value="InterPro"/>
</dbReference>
<dbReference type="InterPro" id="IPR037359">
    <property type="entry name" value="NST/OST"/>
</dbReference>
<dbReference type="SUPFAM" id="SSF52540">
    <property type="entry name" value="P-loop containing nucleoside triphosphate hydrolases"/>
    <property type="match status" value="1"/>
</dbReference>
<keyword evidence="5" id="KW-0472">Membrane</keyword>
<evidence type="ECO:0000259" key="6">
    <source>
        <dbReference type="Pfam" id="PF00535"/>
    </source>
</evidence>